<evidence type="ECO:0000256" key="9">
    <source>
        <dbReference type="ARBA" id="ARBA00023136"/>
    </source>
</evidence>
<evidence type="ECO:0000256" key="8">
    <source>
        <dbReference type="ARBA" id="ARBA00022989"/>
    </source>
</evidence>
<comment type="similarity">
    <text evidence="3 10">Belongs to the FliL family.</text>
</comment>
<evidence type="ECO:0000313" key="12">
    <source>
        <dbReference type="Proteomes" id="UP000627781"/>
    </source>
</evidence>
<comment type="function">
    <text evidence="1 10">Controls the rotational direction of flagella during chemotaxis.</text>
</comment>
<feature type="transmembrane region" description="Helical" evidence="10">
    <location>
        <begin position="21"/>
        <end position="42"/>
    </location>
</feature>
<keyword evidence="5 10" id="KW-0145">Chemotaxis</keyword>
<evidence type="ECO:0000256" key="6">
    <source>
        <dbReference type="ARBA" id="ARBA00022692"/>
    </source>
</evidence>
<keyword evidence="11" id="KW-0969">Cilium</keyword>
<keyword evidence="12" id="KW-1185">Reference proteome</keyword>
<dbReference type="PANTHER" id="PTHR35091">
    <property type="entry name" value="FLAGELLAR PROTEIN FLIL"/>
    <property type="match status" value="1"/>
</dbReference>
<protein>
    <recommendedName>
        <fullName evidence="10">Flagellar protein FliL</fullName>
    </recommendedName>
</protein>
<name>A0ABR8PNY4_9CLOT</name>
<evidence type="ECO:0000256" key="10">
    <source>
        <dbReference type="RuleBase" id="RU364125"/>
    </source>
</evidence>
<dbReference type="Proteomes" id="UP000627781">
    <property type="component" value="Unassembled WGS sequence"/>
</dbReference>
<keyword evidence="6 10" id="KW-0812">Transmembrane</keyword>
<keyword evidence="4 10" id="KW-1003">Cell membrane</keyword>
<sequence length="160" mass="17863">MAKNENIETENSPKKGNKMMIVVVLALVIAGIGTFGGVYFYMQAKNTVTVAKVETANYQLMEDTQINLSDKGAKKYLKTSVALSYDKSNKNLAKEIEEKKLNIQDATVWYLKGKQSTDFEADKKEELKKGLVEIINKELDKGKIVDVLFTGAKSTNFVIQ</sequence>
<accession>A0ABR8PNY4</accession>
<keyword evidence="11" id="KW-0966">Cell projection</keyword>
<reference evidence="11 12" key="1">
    <citation type="submission" date="2020-08" db="EMBL/GenBank/DDBJ databases">
        <title>A Genomic Blueprint of the Chicken Gut Microbiome.</title>
        <authorList>
            <person name="Gilroy R."/>
            <person name="Ravi A."/>
            <person name="Getino M."/>
            <person name="Pursley I."/>
            <person name="Horton D.L."/>
            <person name="Alikhan N.-F."/>
            <person name="Baker D."/>
            <person name="Gharbi K."/>
            <person name="Hall N."/>
            <person name="Watson M."/>
            <person name="Adriaenssens E.M."/>
            <person name="Foster-Nyarko E."/>
            <person name="Jarju S."/>
            <person name="Secka A."/>
            <person name="Antonio M."/>
            <person name="Oren A."/>
            <person name="Chaudhuri R."/>
            <person name="La Ragione R.M."/>
            <person name="Hildebrand F."/>
            <person name="Pallen M.J."/>
        </authorList>
    </citation>
    <scope>NUCLEOTIDE SEQUENCE [LARGE SCALE GENOMIC DNA]</scope>
    <source>
        <strain evidence="11 12">Sa3CVN1</strain>
    </source>
</reference>
<evidence type="ECO:0000256" key="7">
    <source>
        <dbReference type="ARBA" id="ARBA00022779"/>
    </source>
</evidence>
<evidence type="ECO:0000313" key="11">
    <source>
        <dbReference type="EMBL" id="MBD7909835.1"/>
    </source>
</evidence>
<dbReference type="InterPro" id="IPR005503">
    <property type="entry name" value="FliL"/>
</dbReference>
<keyword evidence="8 10" id="KW-1133">Transmembrane helix</keyword>
<keyword evidence="11" id="KW-0282">Flagellum</keyword>
<evidence type="ECO:0000256" key="3">
    <source>
        <dbReference type="ARBA" id="ARBA00008281"/>
    </source>
</evidence>
<keyword evidence="7 10" id="KW-0283">Flagellar rotation</keyword>
<keyword evidence="9 10" id="KW-0472">Membrane</keyword>
<evidence type="ECO:0000256" key="1">
    <source>
        <dbReference type="ARBA" id="ARBA00002254"/>
    </source>
</evidence>
<gene>
    <name evidence="11" type="ORF">H9661_00570</name>
</gene>
<evidence type="ECO:0000256" key="4">
    <source>
        <dbReference type="ARBA" id="ARBA00022475"/>
    </source>
</evidence>
<comment type="caution">
    <text evidence="11">The sequence shown here is derived from an EMBL/GenBank/DDBJ whole genome shotgun (WGS) entry which is preliminary data.</text>
</comment>
<dbReference type="Pfam" id="PF03748">
    <property type="entry name" value="FliL"/>
    <property type="match status" value="1"/>
</dbReference>
<dbReference type="PANTHER" id="PTHR35091:SF2">
    <property type="entry name" value="FLAGELLAR PROTEIN FLIL"/>
    <property type="match status" value="1"/>
</dbReference>
<dbReference type="EMBL" id="JACSRA010000001">
    <property type="protein sequence ID" value="MBD7909835.1"/>
    <property type="molecule type" value="Genomic_DNA"/>
</dbReference>
<proteinExistence type="inferred from homology"/>
<evidence type="ECO:0000256" key="5">
    <source>
        <dbReference type="ARBA" id="ARBA00022500"/>
    </source>
</evidence>
<organism evidence="11 12">
    <name type="scientific">Clostridium cibarium</name>
    <dbReference type="NCBI Taxonomy" id="2762247"/>
    <lineage>
        <taxon>Bacteria</taxon>
        <taxon>Bacillati</taxon>
        <taxon>Bacillota</taxon>
        <taxon>Clostridia</taxon>
        <taxon>Eubacteriales</taxon>
        <taxon>Clostridiaceae</taxon>
        <taxon>Clostridium</taxon>
    </lineage>
</organism>
<dbReference type="RefSeq" id="WP_143314729.1">
    <property type="nucleotide sequence ID" value="NZ_JACSRA010000001.1"/>
</dbReference>
<comment type="subcellular location">
    <subcellularLocation>
        <location evidence="2">Cell membrane</location>
        <topology evidence="2">Single-pass membrane protein</topology>
    </subcellularLocation>
</comment>
<evidence type="ECO:0000256" key="2">
    <source>
        <dbReference type="ARBA" id="ARBA00004162"/>
    </source>
</evidence>